<gene>
    <name evidence="8" type="ORF">FAA97_10535</name>
</gene>
<dbReference type="PANTHER" id="PTHR30532">
    <property type="entry name" value="IRON III DICITRATE-BINDING PERIPLASMIC PROTEIN"/>
    <property type="match status" value="1"/>
</dbReference>
<reference evidence="8 9" key="1">
    <citation type="submission" date="2019-04" db="EMBL/GenBank/DDBJ databases">
        <title>Genome sequence of strain shin9-1.</title>
        <authorList>
            <person name="Gao J."/>
            <person name="Sun J."/>
        </authorList>
    </citation>
    <scope>NUCLEOTIDE SEQUENCE [LARGE SCALE GENOMIC DNA]</scope>
    <source>
        <strain evidence="9">shin9-1</strain>
    </source>
</reference>
<comment type="similarity">
    <text evidence="2">Belongs to the bacterial solute-binding protein 8 family.</text>
</comment>
<dbReference type="InterPro" id="IPR002491">
    <property type="entry name" value="ABC_transptr_periplasmic_BD"/>
</dbReference>
<dbReference type="InterPro" id="IPR051313">
    <property type="entry name" value="Bact_iron-sidero_bind"/>
</dbReference>
<dbReference type="GO" id="GO:0030288">
    <property type="term" value="C:outer membrane-bounded periplasmic space"/>
    <property type="evidence" value="ECO:0007669"/>
    <property type="project" value="TreeGrafter"/>
</dbReference>
<dbReference type="Proteomes" id="UP000308828">
    <property type="component" value="Unassembled WGS sequence"/>
</dbReference>
<organism evidence="8 9">
    <name type="scientific">Peteryoungia ipomoeae</name>
    <dbReference type="NCBI Taxonomy" id="1210932"/>
    <lineage>
        <taxon>Bacteria</taxon>
        <taxon>Pseudomonadati</taxon>
        <taxon>Pseudomonadota</taxon>
        <taxon>Alphaproteobacteria</taxon>
        <taxon>Hyphomicrobiales</taxon>
        <taxon>Rhizobiaceae</taxon>
        <taxon>Peteryoungia</taxon>
    </lineage>
</organism>
<dbReference type="InterPro" id="IPR006311">
    <property type="entry name" value="TAT_signal"/>
</dbReference>
<feature type="signal peptide" evidence="6">
    <location>
        <begin position="1"/>
        <end position="30"/>
    </location>
</feature>
<sequence length="300" mass="32099">MSDRSYGRRAVLQLVAATGLAGLAAPLSRAAASSTGAAAQRLAAIDWAMLETACAIGHVPVAACELIRFRAESASLALPQDLLDLGLRGSPNFEQLRFARPDLILSSPFYVRLEGAFTAVAPVYSLPFFVRGEPSLPHALDALQALALRLDDPRSGERARHEAETRFDRLASRLKPHADRPVMLIDFGDSRHFRAFGFDSLYGSTLARLGLVNAWQGGTQFSFAAPVPIDRLAEIPDANFVIVNPVPIEARGQLQTSRLWNALPPVREGRVHQLGATNAFGGVPSALAFAEGLAEALAAA</sequence>
<evidence type="ECO:0000256" key="3">
    <source>
        <dbReference type="ARBA" id="ARBA00022448"/>
    </source>
</evidence>
<keyword evidence="5 6" id="KW-0732">Signal</keyword>
<name>A0A4S8NZ98_9HYPH</name>
<dbReference type="RefSeq" id="WP_136598494.1">
    <property type="nucleotide sequence ID" value="NZ_STGV01000003.1"/>
</dbReference>
<dbReference type="GO" id="GO:1901678">
    <property type="term" value="P:iron coordination entity transport"/>
    <property type="evidence" value="ECO:0007669"/>
    <property type="project" value="UniProtKB-ARBA"/>
</dbReference>
<dbReference type="PROSITE" id="PS50983">
    <property type="entry name" value="FE_B12_PBP"/>
    <property type="match status" value="1"/>
</dbReference>
<proteinExistence type="inferred from homology"/>
<comment type="subcellular location">
    <subcellularLocation>
        <location evidence="1">Cell envelope</location>
    </subcellularLocation>
</comment>
<dbReference type="SUPFAM" id="SSF53807">
    <property type="entry name" value="Helical backbone' metal receptor"/>
    <property type="match status" value="1"/>
</dbReference>
<evidence type="ECO:0000256" key="2">
    <source>
        <dbReference type="ARBA" id="ARBA00008814"/>
    </source>
</evidence>
<keyword evidence="4" id="KW-0406">Ion transport</keyword>
<evidence type="ECO:0000313" key="9">
    <source>
        <dbReference type="Proteomes" id="UP000308828"/>
    </source>
</evidence>
<keyword evidence="4" id="KW-0410">Iron transport</keyword>
<comment type="caution">
    <text evidence="8">The sequence shown here is derived from an EMBL/GenBank/DDBJ whole genome shotgun (WGS) entry which is preliminary data.</text>
</comment>
<dbReference type="OrthoDB" id="8370650at2"/>
<dbReference type="PROSITE" id="PS51318">
    <property type="entry name" value="TAT"/>
    <property type="match status" value="1"/>
</dbReference>
<protein>
    <submittedName>
        <fullName evidence="8">Iron-siderophore ABC transporter substrate-binding protein</fullName>
    </submittedName>
</protein>
<dbReference type="Pfam" id="PF01497">
    <property type="entry name" value="Peripla_BP_2"/>
    <property type="match status" value="1"/>
</dbReference>
<keyword evidence="3" id="KW-0813">Transport</keyword>
<evidence type="ECO:0000256" key="5">
    <source>
        <dbReference type="ARBA" id="ARBA00022729"/>
    </source>
</evidence>
<keyword evidence="9" id="KW-1185">Reference proteome</keyword>
<accession>A0A4S8NZ98</accession>
<evidence type="ECO:0000256" key="6">
    <source>
        <dbReference type="SAM" id="SignalP"/>
    </source>
</evidence>
<feature type="domain" description="Fe/B12 periplasmic-binding" evidence="7">
    <location>
        <begin position="41"/>
        <end position="300"/>
    </location>
</feature>
<dbReference type="PANTHER" id="PTHR30532:SF1">
    <property type="entry name" value="IRON(3+)-HYDROXAMATE-BINDING PROTEIN FHUD"/>
    <property type="match status" value="1"/>
</dbReference>
<feature type="chain" id="PRO_5020690031" evidence="6">
    <location>
        <begin position="31"/>
        <end position="300"/>
    </location>
</feature>
<dbReference type="AlphaFoldDB" id="A0A4S8NZ98"/>
<dbReference type="EMBL" id="STGV01000003">
    <property type="protein sequence ID" value="THV23050.1"/>
    <property type="molecule type" value="Genomic_DNA"/>
</dbReference>
<evidence type="ECO:0000259" key="7">
    <source>
        <dbReference type="PROSITE" id="PS50983"/>
    </source>
</evidence>
<dbReference type="Gene3D" id="3.40.50.1980">
    <property type="entry name" value="Nitrogenase molybdenum iron protein domain"/>
    <property type="match status" value="2"/>
</dbReference>
<evidence type="ECO:0000256" key="4">
    <source>
        <dbReference type="ARBA" id="ARBA00022496"/>
    </source>
</evidence>
<evidence type="ECO:0000313" key="8">
    <source>
        <dbReference type="EMBL" id="THV23050.1"/>
    </source>
</evidence>
<keyword evidence="4" id="KW-0408">Iron</keyword>
<evidence type="ECO:0000256" key="1">
    <source>
        <dbReference type="ARBA" id="ARBA00004196"/>
    </source>
</evidence>
<dbReference type="PRINTS" id="PR01715">
    <property type="entry name" value="FERRIBNDNGPP"/>
</dbReference>